<sequence>MKKLNLKDVSLYVEKNIGTFHEKRIQSLDGLQLSQVLKRKNPYLFKAKYVLTAEQIIKGLVDAHISSNEETIFGDWLEGLAIFINNKVYDGRKSGITGIDLEFDNNGIRNIVTIKSGPNWGNSSQIAKMVADFKTAKKALRTSNSQLNIVAVNGCCYDKDGKPDKGDYFKYCGQQFWDFISGDSELFTEIIEPLGHNAKEKNDDFVKSYSQMINKFTKDFANIYCKDNGDIDWEKLVRFNSATVEPKKKPPHRVVRSFYIPAPTPPTMRVRSGRCYKSARSTESFA</sequence>
<proteinExistence type="predicted"/>
<dbReference type="Proteomes" id="UP000017184">
    <property type="component" value="Chromosome"/>
</dbReference>
<organism evidence="2 3">
    <name type="scientific">Candidatus Symbiobacter mobilis CR</name>
    <dbReference type="NCBI Taxonomy" id="946483"/>
    <lineage>
        <taxon>Bacteria</taxon>
        <taxon>Pseudomonadati</taxon>
        <taxon>Pseudomonadota</taxon>
        <taxon>Betaproteobacteria</taxon>
        <taxon>Burkholderiales</taxon>
        <taxon>Comamonadaceae</taxon>
    </lineage>
</organism>
<dbReference type="HOGENOM" id="CLU_100153_0_0_4"/>
<dbReference type="OrthoDB" id="449755at2"/>
<dbReference type="EMBL" id="CP004885">
    <property type="protein sequence ID" value="AGX88532.1"/>
    <property type="molecule type" value="Genomic_DNA"/>
</dbReference>
<dbReference type="STRING" id="946483.Cenrod_2478"/>
<evidence type="ECO:0000313" key="3">
    <source>
        <dbReference type="Proteomes" id="UP000017184"/>
    </source>
</evidence>
<evidence type="ECO:0000259" key="1">
    <source>
        <dbReference type="Pfam" id="PF14511"/>
    </source>
</evidence>
<dbReference type="InterPro" id="IPR011335">
    <property type="entry name" value="Restrct_endonuc-II-like"/>
</dbReference>
<dbReference type="PATRIC" id="fig|946483.4.peg.2501"/>
<dbReference type="KEGG" id="cbx:Cenrod_2478"/>
<keyword evidence="3" id="KW-1185">Reference proteome</keyword>
<evidence type="ECO:0000313" key="2">
    <source>
        <dbReference type="EMBL" id="AGX88532.1"/>
    </source>
</evidence>
<dbReference type="REBASE" id="71897">
    <property type="entry name" value="CbaCRORF2479P"/>
</dbReference>
<dbReference type="RefSeq" id="WP_022776440.1">
    <property type="nucleotide sequence ID" value="NC_022576.1"/>
</dbReference>
<name>U5NAU6_9BURK</name>
<protein>
    <recommendedName>
        <fullName evidence="1">Type II restriction endonuclease EcoO109IR domain-containing protein</fullName>
    </recommendedName>
</protein>
<dbReference type="Pfam" id="PF14511">
    <property type="entry name" value="RE_EcoO109I"/>
    <property type="match status" value="1"/>
</dbReference>
<dbReference type="InterPro" id="IPR032793">
    <property type="entry name" value="RE_EcoO109IR"/>
</dbReference>
<accession>U5NAU6</accession>
<gene>
    <name evidence="2" type="ORF">Cenrod_2478</name>
</gene>
<dbReference type="eggNOG" id="ENOG502Z8WB">
    <property type="taxonomic scope" value="Bacteria"/>
</dbReference>
<dbReference type="SUPFAM" id="SSF52980">
    <property type="entry name" value="Restriction endonuclease-like"/>
    <property type="match status" value="1"/>
</dbReference>
<reference evidence="2 3" key="1">
    <citation type="journal article" date="2013" name="Genome Biol.">
        <title>Genomic analysis reveals key aspects of prokaryotic symbiosis in the phototrophic consortium "Chlorochromatium aggregatum".</title>
        <authorList>
            <person name="Liu Z."/>
            <person name="Muller J."/>
            <person name="Li T."/>
            <person name="Alvey R.M."/>
            <person name="Vogl K."/>
            <person name="Frigaard N.U."/>
            <person name="Rockwell N.C."/>
            <person name="Boyd E.S."/>
            <person name="Tomsho L.P."/>
            <person name="Schuster S.C."/>
            <person name="Henke P."/>
            <person name="Rohde M."/>
            <person name="Overmann J."/>
            <person name="Bryant D.A."/>
        </authorList>
    </citation>
    <scope>NUCLEOTIDE SEQUENCE [LARGE SCALE GENOMIC DNA]</scope>
    <source>
        <strain evidence="2">CR</strain>
    </source>
</reference>
<dbReference type="AlphaFoldDB" id="U5NAU6"/>
<dbReference type="CDD" id="cd22345">
    <property type="entry name" value="PDDEXK_nuclease"/>
    <property type="match status" value="1"/>
</dbReference>
<feature type="domain" description="Type II restriction endonuclease EcoO109IR" evidence="1">
    <location>
        <begin position="8"/>
        <end position="202"/>
    </location>
</feature>